<comment type="caution">
    <text evidence="3">The sequence shown here is derived from an EMBL/GenBank/DDBJ whole genome shotgun (WGS) entry which is preliminary data.</text>
</comment>
<sequence>MFVLKYGVDFDVMVQNSRLIFFMRCGKMDLLDVCLTRFHEKDTLSWNSMIFGYCNNGRIDIARELIQVGMPDRNVEFPWTSIMCGYVRVGDMDRARAYLTQCLQNTASWNVMLSGYETLGILIAAIYIFETMPYRDIGSMEFIISGCCKTGNP</sequence>
<dbReference type="InterPro" id="IPR046960">
    <property type="entry name" value="PPR_At4g14850-like_plant"/>
</dbReference>
<dbReference type="Pfam" id="PF12854">
    <property type="entry name" value="PPR_1"/>
    <property type="match status" value="1"/>
</dbReference>
<dbReference type="InterPro" id="IPR002885">
    <property type="entry name" value="PPR_rpt"/>
</dbReference>
<evidence type="ECO:0000313" key="4">
    <source>
        <dbReference type="Proteomes" id="UP000245207"/>
    </source>
</evidence>
<dbReference type="GO" id="GO:0009451">
    <property type="term" value="P:RNA modification"/>
    <property type="evidence" value="ECO:0007669"/>
    <property type="project" value="InterPro"/>
</dbReference>
<evidence type="ECO:0000256" key="2">
    <source>
        <dbReference type="PROSITE-ProRule" id="PRU00708"/>
    </source>
</evidence>
<dbReference type="Pfam" id="PF01535">
    <property type="entry name" value="PPR"/>
    <property type="match status" value="2"/>
</dbReference>
<feature type="repeat" description="PPR" evidence="2">
    <location>
        <begin position="42"/>
        <end position="77"/>
    </location>
</feature>
<dbReference type="Proteomes" id="UP000245207">
    <property type="component" value="Unassembled WGS sequence"/>
</dbReference>
<keyword evidence="1" id="KW-0677">Repeat</keyword>
<dbReference type="Gene3D" id="1.25.40.10">
    <property type="entry name" value="Tetratricopeptide repeat domain"/>
    <property type="match status" value="1"/>
</dbReference>
<evidence type="ECO:0000313" key="3">
    <source>
        <dbReference type="EMBL" id="PWA67282.1"/>
    </source>
</evidence>
<organism evidence="3 4">
    <name type="scientific">Artemisia annua</name>
    <name type="common">Sweet wormwood</name>
    <dbReference type="NCBI Taxonomy" id="35608"/>
    <lineage>
        <taxon>Eukaryota</taxon>
        <taxon>Viridiplantae</taxon>
        <taxon>Streptophyta</taxon>
        <taxon>Embryophyta</taxon>
        <taxon>Tracheophyta</taxon>
        <taxon>Spermatophyta</taxon>
        <taxon>Magnoliopsida</taxon>
        <taxon>eudicotyledons</taxon>
        <taxon>Gunneridae</taxon>
        <taxon>Pentapetalae</taxon>
        <taxon>asterids</taxon>
        <taxon>campanulids</taxon>
        <taxon>Asterales</taxon>
        <taxon>Asteraceae</taxon>
        <taxon>Asteroideae</taxon>
        <taxon>Anthemideae</taxon>
        <taxon>Artemisiinae</taxon>
        <taxon>Artemisia</taxon>
    </lineage>
</organism>
<name>A0A2U1N1A5_ARTAN</name>
<protein>
    <submittedName>
        <fullName evidence="3">Tetratricopeptide-like helical domain-containing protein</fullName>
    </submittedName>
</protein>
<dbReference type="GO" id="GO:0003723">
    <property type="term" value="F:RNA binding"/>
    <property type="evidence" value="ECO:0007669"/>
    <property type="project" value="InterPro"/>
</dbReference>
<evidence type="ECO:0000256" key="1">
    <source>
        <dbReference type="ARBA" id="ARBA00022737"/>
    </source>
</evidence>
<dbReference type="InterPro" id="IPR011990">
    <property type="entry name" value="TPR-like_helical_dom_sf"/>
</dbReference>
<dbReference type="PANTHER" id="PTHR47926">
    <property type="entry name" value="PENTATRICOPEPTIDE REPEAT-CONTAINING PROTEIN"/>
    <property type="match status" value="1"/>
</dbReference>
<keyword evidence="4" id="KW-1185">Reference proteome</keyword>
<dbReference type="NCBIfam" id="TIGR00756">
    <property type="entry name" value="PPR"/>
    <property type="match status" value="1"/>
</dbReference>
<dbReference type="OrthoDB" id="185373at2759"/>
<dbReference type="PANTHER" id="PTHR47926:SF347">
    <property type="entry name" value="PENTATRICOPEPTIDE REPEAT-CONTAINING PROTEIN"/>
    <property type="match status" value="1"/>
</dbReference>
<dbReference type="STRING" id="35608.A0A2U1N1A5"/>
<proteinExistence type="predicted"/>
<gene>
    <name evidence="3" type="ORF">CTI12_AA320780</name>
</gene>
<accession>A0A2U1N1A5</accession>
<reference evidence="3 4" key="1">
    <citation type="journal article" date="2018" name="Mol. Plant">
        <title>The genome of Artemisia annua provides insight into the evolution of Asteraceae family and artemisinin biosynthesis.</title>
        <authorList>
            <person name="Shen Q."/>
            <person name="Zhang L."/>
            <person name="Liao Z."/>
            <person name="Wang S."/>
            <person name="Yan T."/>
            <person name="Shi P."/>
            <person name="Liu M."/>
            <person name="Fu X."/>
            <person name="Pan Q."/>
            <person name="Wang Y."/>
            <person name="Lv Z."/>
            <person name="Lu X."/>
            <person name="Zhang F."/>
            <person name="Jiang W."/>
            <person name="Ma Y."/>
            <person name="Chen M."/>
            <person name="Hao X."/>
            <person name="Li L."/>
            <person name="Tang Y."/>
            <person name="Lv G."/>
            <person name="Zhou Y."/>
            <person name="Sun X."/>
            <person name="Brodelius P.E."/>
            <person name="Rose J.K.C."/>
            <person name="Tang K."/>
        </authorList>
    </citation>
    <scope>NUCLEOTIDE SEQUENCE [LARGE SCALE GENOMIC DNA]</scope>
    <source>
        <strain evidence="4">cv. Huhao1</strain>
        <tissue evidence="3">Leaf</tissue>
    </source>
</reference>
<dbReference type="AlphaFoldDB" id="A0A2U1N1A5"/>
<dbReference type="EMBL" id="PKPP01003861">
    <property type="protein sequence ID" value="PWA67282.1"/>
    <property type="molecule type" value="Genomic_DNA"/>
</dbReference>
<dbReference type="PROSITE" id="PS51375">
    <property type="entry name" value="PPR"/>
    <property type="match status" value="1"/>
</dbReference>